<keyword evidence="5 6" id="KW-0472">Membrane</keyword>
<dbReference type="AlphaFoldDB" id="A0A8S3QFG8"/>
<feature type="transmembrane region" description="Helical" evidence="6">
    <location>
        <begin position="105"/>
        <end position="124"/>
    </location>
</feature>
<accession>A0A8S3QFG8</accession>
<comment type="caution">
    <text evidence="7">The sequence shown here is derived from an EMBL/GenBank/DDBJ whole genome shotgun (WGS) entry which is preliminary data.</text>
</comment>
<organism evidence="7 8">
    <name type="scientific">Mytilus edulis</name>
    <name type="common">Blue mussel</name>
    <dbReference type="NCBI Taxonomy" id="6550"/>
    <lineage>
        <taxon>Eukaryota</taxon>
        <taxon>Metazoa</taxon>
        <taxon>Spiralia</taxon>
        <taxon>Lophotrochozoa</taxon>
        <taxon>Mollusca</taxon>
        <taxon>Bivalvia</taxon>
        <taxon>Autobranchia</taxon>
        <taxon>Pteriomorphia</taxon>
        <taxon>Mytilida</taxon>
        <taxon>Mytiloidea</taxon>
        <taxon>Mytilidae</taxon>
        <taxon>Mytilinae</taxon>
        <taxon>Mytilus</taxon>
    </lineage>
</organism>
<keyword evidence="8" id="KW-1185">Reference proteome</keyword>
<evidence type="ECO:0000256" key="5">
    <source>
        <dbReference type="ARBA" id="ARBA00023136"/>
    </source>
</evidence>
<sequence length="388" mass="43415">MDDSTEKMSYSNNDNKNEEYGKLLCEDTKDIEKGQLSSKENDTDVIVIDERDHSMLYKASDHPPIYLTIFCGIQHTLVSLSGVIAVSLLVVDVTCATLDENIKTTLLSSTMFMCGICTILMSLVGSRLPLLQGAAGDFLIPLLAMQVLDPTKCDVRSVLNDLNSSTTAPNISFDDGVNQYDFIVNNIRDVCMINLHNINNDRMETNILIAILVGWLVCGIMTAVDAFEPDDIYARTDSRLDVIRDAAWFKFPYPGSASRDGVIKMLLVNPNLCGGVVACLLDNTVRGTLEERGIAAWQKMVDDKADDKADVNGEYDCDASFYDIYIPENWKQSKVVQILPFLPSYKKMTFLPISKDDRSHPRVFFILDSILRNAYEIQYLPRSNFSCT</sequence>
<keyword evidence="4 6" id="KW-1133">Transmembrane helix</keyword>
<dbReference type="GO" id="GO:0022857">
    <property type="term" value="F:transmembrane transporter activity"/>
    <property type="evidence" value="ECO:0007669"/>
    <property type="project" value="InterPro"/>
</dbReference>
<dbReference type="PANTHER" id="PTHR11119">
    <property type="entry name" value="XANTHINE-URACIL / VITAMIN C PERMEASE FAMILY MEMBER"/>
    <property type="match status" value="1"/>
</dbReference>
<comment type="similarity">
    <text evidence="2">Belongs to the nucleobase:cation symporter-2 (NCS2) (TC 2.A.40) family.</text>
</comment>
<evidence type="ECO:0000313" key="8">
    <source>
        <dbReference type="Proteomes" id="UP000683360"/>
    </source>
</evidence>
<feature type="transmembrane region" description="Helical" evidence="6">
    <location>
        <begin position="207"/>
        <end position="227"/>
    </location>
</feature>
<dbReference type="EMBL" id="CAJPWZ010000473">
    <property type="protein sequence ID" value="CAG2194265.1"/>
    <property type="molecule type" value="Genomic_DNA"/>
</dbReference>
<comment type="subcellular location">
    <subcellularLocation>
        <location evidence="1">Membrane</location>
        <topology evidence="1">Multi-pass membrane protein</topology>
    </subcellularLocation>
</comment>
<name>A0A8S3QFG8_MYTED</name>
<feature type="transmembrane region" description="Helical" evidence="6">
    <location>
        <begin position="65"/>
        <end position="93"/>
    </location>
</feature>
<dbReference type="OrthoDB" id="1641903at2759"/>
<protein>
    <submittedName>
        <fullName evidence="7">SLC23A1</fullName>
    </submittedName>
</protein>
<proteinExistence type="inferred from homology"/>
<dbReference type="InterPro" id="IPR006043">
    <property type="entry name" value="NCS2"/>
</dbReference>
<dbReference type="GO" id="GO:0016020">
    <property type="term" value="C:membrane"/>
    <property type="evidence" value="ECO:0007669"/>
    <property type="project" value="UniProtKB-SubCell"/>
</dbReference>
<gene>
    <name evidence="7" type="ORF">MEDL_9299</name>
</gene>
<dbReference type="Pfam" id="PF00860">
    <property type="entry name" value="Xan_ur_permease"/>
    <property type="match status" value="1"/>
</dbReference>
<reference evidence="7" key="1">
    <citation type="submission" date="2021-03" db="EMBL/GenBank/DDBJ databases">
        <authorList>
            <person name="Bekaert M."/>
        </authorList>
    </citation>
    <scope>NUCLEOTIDE SEQUENCE</scope>
</reference>
<evidence type="ECO:0000256" key="4">
    <source>
        <dbReference type="ARBA" id="ARBA00022989"/>
    </source>
</evidence>
<keyword evidence="3 6" id="KW-0812">Transmembrane</keyword>
<evidence type="ECO:0000256" key="3">
    <source>
        <dbReference type="ARBA" id="ARBA00022692"/>
    </source>
</evidence>
<evidence type="ECO:0000256" key="2">
    <source>
        <dbReference type="ARBA" id="ARBA00008821"/>
    </source>
</evidence>
<evidence type="ECO:0000313" key="7">
    <source>
        <dbReference type="EMBL" id="CAG2194265.1"/>
    </source>
</evidence>
<evidence type="ECO:0000256" key="1">
    <source>
        <dbReference type="ARBA" id="ARBA00004141"/>
    </source>
</evidence>
<dbReference type="Proteomes" id="UP000683360">
    <property type="component" value="Unassembled WGS sequence"/>
</dbReference>
<evidence type="ECO:0000256" key="6">
    <source>
        <dbReference type="SAM" id="Phobius"/>
    </source>
</evidence>